<evidence type="ECO:0000313" key="2">
    <source>
        <dbReference type="EMBL" id="QNN58820.1"/>
    </source>
</evidence>
<dbReference type="AlphaFoldDB" id="A0A7G9RT95"/>
<dbReference type="RefSeq" id="WP_187599515.1">
    <property type="nucleotide sequence ID" value="NZ_CP060714.1"/>
</dbReference>
<dbReference type="PANTHER" id="PTHR38008">
    <property type="entry name" value="HEMOLYSIN-RELATED"/>
    <property type="match status" value="1"/>
</dbReference>
<feature type="chain" id="PRO_5028803012" evidence="1">
    <location>
        <begin position="22"/>
        <end position="88"/>
    </location>
</feature>
<keyword evidence="1" id="KW-0732">Signal</keyword>
<dbReference type="InterPro" id="IPR005590">
    <property type="entry name" value="DUF333"/>
</dbReference>
<accession>A0A7G9RT95</accession>
<dbReference type="PANTHER" id="PTHR38008:SF2">
    <property type="entry name" value="HEMOLYSIN"/>
    <property type="match status" value="1"/>
</dbReference>
<dbReference type="Pfam" id="PF03891">
    <property type="entry name" value="DUF333"/>
    <property type="match status" value="1"/>
</dbReference>
<name>A0A7G9RT95_9BURK</name>
<gene>
    <name evidence="2" type="ORF">H9K76_08435</name>
</gene>
<dbReference type="KEGG" id="drg:H9K76_08435"/>
<organism evidence="2 3">
    <name type="scientific">Diaphorobacter ruginosibacter</name>
    <dbReference type="NCBI Taxonomy" id="1715720"/>
    <lineage>
        <taxon>Bacteria</taxon>
        <taxon>Pseudomonadati</taxon>
        <taxon>Pseudomonadota</taxon>
        <taxon>Betaproteobacteria</taxon>
        <taxon>Burkholderiales</taxon>
        <taxon>Comamonadaceae</taxon>
        <taxon>Diaphorobacter</taxon>
    </lineage>
</organism>
<keyword evidence="3" id="KW-1185">Reference proteome</keyword>
<reference evidence="2 3" key="1">
    <citation type="submission" date="2020-08" db="EMBL/GenBank/DDBJ databases">
        <title>Genome sequence of Diaphorobacter ruginosibacter DSM 27467T.</title>
        <authorList>
            <person name="Hyun D.-W."/>
            <person name="Bae J.-W."/>
        </authorList>
    </citation>
    <scope>NUCLEOTIDE SEQUENCE [LARGE SCALE GENOMIC DNA]</scope>
    <source>
        <strain evidence="2 3">DSM 27467</strain>
    </source>
</reference>
<proteinExistence type="predicted"/>
<sequence>MTKALKTTGMLLAAWAVSACAQTPDVSTGGRQPQVGMANPASVYCVKTGGTLRMENTPQGQRGICVLPDGSEMEEWALFRRDNPPAGK</sequence>
<protein>
    <submittedName>
        <fullName evidence="2">DUF333 domain-containing protein</fullName>
    </submittedName>
</protein>
<feature type="signal peptide" evidence="1">
    <location>
        <begin position="1"/>
        <end position="21"/>
    </location>
</feature>
<dbReference type="EMBL" id="CP060714">
    <property type="protein sequence ID" value="QNN58820.1"/>
    <property type="molecule type" value="Genomic_DNA"/>
</dbReference>
<evidence type="ECO:0000313" key="3">
    <source>
        <dbReference type="Proteomes" id="UP000515811"/>
    </source>
</evidence>
<dbReference type="PROSITE" id="PS51257">
    <property type="entry name" value="PROKAR_LIPOPROTEIN"/>
    <property type="match status" value="1"/>
</dbReference>
<dbReference type="Proteomes" id="UP000515811">
    <property type="component" value="Chromosome"/>
</dbReference>
<evidence type="ECO:0000256" key="1">
    <source>
        <dbReference type="SAM" id="SignalP"/>
    </source>
</evidence>